<feature type="transmembrane region" description="Helical" evidence="1">
    <location>
        <begin position="92"/>
        <end position="108"/>
    </location>
</feature>
<dbReference type="Proteomes" id="UP000003155">
    <property type="component" value="Unassembled WGS sequence"/>
</dbReference>
<accession>F0H4C5</accession>
<keyword evidence="3" id="KW-1185">Reference proteome</keyword>
<dbReference type="AlphaFoldDB" id="F0H4C5"/>
<evidence type="ECO:0000256" key="1">
    <source>
        <dbReference type="SAM" id="Phobius"/>
    </source>
</evidence>
<feature type="transmembrane region" description="Helical" evidence="1">
    <location>
        <begin position="155"/>
        <end position="173"/>
    </location>
</feature>
<evidence type="ECO:0000313" key="2">
    <source>
        <dbReference type="EMBL" id="EGC87334.1"/>
    </source>
</evidence>
<comment type="caution">
    <text evidence="2">The sequence shown here is derived from an EMBL/GenBank/DDBJ whole genome shotgun (WGS) entry which is preliminary data.</text>
</comment>
<reference evidence="2 3" key="1">
    <citation type="submission" date="2011-02" db="EMBL/GenBank/DDBJ databases">
        <authorList>
            <person name="Durkin A.S."/>
            <person name="Madupu R."/>
            <person name="Torralba M."/>
            <person name="Gillis M."/>
            <person name="Methe B."/>
            <person name="Sutton G."/>
            <person name="Nelson K.E."/>
        </authorList>
    </citation>
    <scope>NUCLEOTIDE SEQUENCE [LARGE SCALE GENOMIC DNA]</scope>
    <source>
        <strain evidence="2 3">CRIS 18C-A</strain>
    </source>
</reference>
<feature type="transmembrane region" description="Helical" evidence="1">
    <location>
        <begin position="6"/>
        <end position="26"/>
    </location>
</feature>
<keyword evidence="1" id="KW-0812">Transmembrane</keyword>
<gene>
    <name evidence="2" type="ORF">HMPREF9303_0422</name>
</gene>
<protein>
    <submittedName>
        <fullName evidence="2">Uncharacterized protein</fullName>
    </submittedName>
</protein>
<evidence type="ECO:0000313" key="3">
    <source>
        <dbReference type="Proteomes" id="UP000003155"/>
    </source>
</evidence>
<proteinExistence type="predicted"/>
<dbReference type="EMBL" id="AEXO01000014">
    <property type="protein sequence ID" value="EGC87334.1"/>
    <property type="molecule type" value="Genomic_DNA"/>
</dbReference>
<name>F0H4C5_9BACT</name>
<feature type="transmembrane region" description="Helical" evidence="1">
    <location>
        <begin position="117"/>
        <end position="135"/>
    </location>
</feature>
<keyword evidence="1" id="KW-0472">Membrane</keyword>
<feature type="transmembrane region" description="Helical" evidence="1">
    <location>
        <begin position="60"/>
        <end position="80"/>
    </location>
</feature>
<keyword evidence="1" id="KW-1133">Transmembrane helix</keyword>
<organism evidence="2 3">
    <name type="scientific">Prevotella denticola CRIS 18C-A</name>
    <dbReference type="NCBI Taxonomy" id="944557"/>
    <lineage>
        <taxon>Bacteria</taxon>
        <taxon>Pseudomonadati</taxon>
        <taxon>Bacteroidota</taxon>
        <taxon>Bacteroidia</taxon>
        <taxon>Bacteroidales</taxon>
        <taxon>Prevotellaceae</taxon>
        <taxon>Prevotella</taxon>
    </lineage>
</organism>
<sequence>MSRPEYLLLPATFGLWAMVMLLYIFCSRNACNFLNWWQTLFLGKNKRLIAARPMTRHTSIVTFMEINTMLWTCYLLLMNLYDPQLFGRESPVTFGVAFGALLSAPYVFRKQLHLQSWGANIRMGTATVIVFWIAVEAFNRTGIIGKLIAHPSEYPWHWVVMVIELCFLAGKIVKDARAKKEKK</sequence>